<dbReference type="AlphaFoldDB" id="A0A2S1LZN7"/>
<dbReference type="Proteomes" id="UP000036202">
    <property type="component" value="Plasmid pbeh2"/>
</dbReference>
<geneLocation type="plasmid" evidence="2">
    <name>pbeh2</name>
</geneLocation>
<gene>
    <name evidence="1" type="ORF">BEH_25165</name>
</gene>
<keyword evidence="1" id="KW-0614">Plasmid</keyword>
<evidence type="ECO:0000313" key="1">
    <source>
        <dbReference type="EMBL" id="AWG44278.1"/>
    </source>
</evidence>
<evidence type="ECO:0000313" key="2">
    <source>
        <dbReference type="Proteomes" id="UP000036202"/>
    </source>
</evidence>
<dbReference type="EMBL" id="CP015324">
    <property type="protein sequence ID" value="AWG44278.1"/>
    <property type="molecule type" value="Genomic_DNA"/>
</dbReference>
<dbReference type="KEGG" id="beo:BEH_25165"/>
<reference evidence="1 2" key="1">
    <citation type="journal article" date="2015" name="PLoS ONE">
        <title>Genome Sequence of Bacillus endophyticus and Analysis of Its Companion Mechanism in the Ketogulonigenium vulgare-Bacillus Strain Consortium.</title>
        <authorList>
            <person name="Jia N."/>
            <person name="Du J."/>
            <person name="Ding M.Z."/>
            <person name="Gao F."/>
            <person name="Yuan Y.J."/>
        </authorList>
    </citation>
    <scope>NUCLEOTIDE SEQUENCE [LARGE SCALE GENOMIC DNA]</scope>
    <source>
        <strain evidence="1 2">Hbe603</strain>
        <plasmid evidence="2">pbeh2</plasmid>
    </source>
</reference>
<protein>
    <submittedName>
        <fullName evidence="1">Uncharacterized protein</fullName>
    </submittedName>
</protein>
<name>A0A2S1LZN7_9BACI</name>
<accession>A0A2S1LZN7</accession>
<sequence>MAHATSLDTKTIPVQHCISGNGFVDCMQKQGVHAQLGTLLEEDGKANSVIPKENKEAGNCITGWTLSSLRTNP</sequence>
<keyword evidence="2" id="KW-1185">Reference proteome</keyword>
<organism evidence="1 2">
    <name type="scientific">Priestia filamentosa</name>
    <dbReference type="NCBI Taxonomy" id="1402861"/>
    <lineage>
        <taxon>Bacteria</taxon>
        <taxon>Bacillati</taxon>
        <taxon>Bacillota</taxon>
        <taxon>Bacilli</taxon>
        <taxon>Bacillales</taxon>
        <taxon>Bacillaceae</taxon>
        <taxon>Priestia</taxon>
    </lineage>
</organism>
<proteinExistence type="predicted"/>